<evidence type="ECO:0000256" key="6">
    <source>
        <dbReference type="RuleBase" id="RU003624"/>
    </source>
</evidence>
<dbReference type="PANTHER" id="PTHR11760:SF19">
    <property type="entry name" value="SMALL RIBOSOMAL SUBUNIT PROTEIN US3C"/>
    <property type="match status" value="1"/>
</dbReference>
<sequence length="219" mass="25653">MGQKINPLGLRLGITQSHLSFWFEKPRDFSRGIREDEIIRYFIKNYVKKNHKILFSLDGIDPLGNIFIQKRIDLIKIIICIVFLKNILSELQLQIIKELRINITKNFKLLNRILYIVIKRIEKPYTQPNIIAEYIAFQIKNRVSFIKVIKRAIELTERSGIKGIQVKVSGRIEGKDIARIEWSREGRVPLQTISAQIDHCSHIIITKYGSIGIKIWIYL</sequence>
<dbReference type="AlphaFoldDB" id="A0A0B4PKC8"/>
<dbReference type="InterPro" id="IPR005704">
    <property type="entry name" value="Ribosomal_uS3_bac-typ"/>
</dbReference>
<dbReference type="HAMAP" id="MF_01309_B">
    <property type="entry name" value="Ribosomal_uS3_B"/>
    <property type="match status" value="1"/>
</dbReference>
<dbReference type="SUPFAM" id="SSF54814">
    <property type="entry name" value="Prokaryotic type KH domain (KH-domain type II)"/>
    <property type="match status" value="1"/>
</dbReference>
<reference evidence="8" key="2">
    <citation type="journal article" date="2015" name="Genome Biol. Evol.">
        <title>Exploring the Limits for Reduction of Plastid Genomes: a Case Study of the Mycoheterotrophic Orchids Epipogium aphyllum and Epipogium roseum.</title>
        <authorList>
            <person name="Schelkunov M."/>
            <person name="Shtratnikova V."/>
            <person name="Nuraliev M."/>
            <person name="Selosse M.A."/>
            <person name="Penin A."/>
            <person name="Logacheva M."/>
        </authorList>
    </citation>
    <scope>NUCLEOTIDE SEQUENCE</scope>
</reference>
<keyword evidence="3 6" id="KW-0687">Ribonucleoprotein</keyword>
<dbReference type="InterPro" id="IPR057258">
    <property type="entry name" value="Ribosomal_uS3"/>
</dbReference>
<reference evidence="8" key="1">
    <citation type="submission" date="2014-06" db="EMBL/GenBank/DDBJ databases">
        <authorList>
            <person name="Logacheva M.D."/>
        </authorList>
    </citation>
    <scope>NUCLEOTIDE SEQUENCE</scope>
</reference>
<comment type="similarity">
    <text evidence="1 6">Belongs to the universal ribosomal protein uS3 family.</text>
</comment>
<keyword evidence="2 6" id="KW-0689">Ribosomal protein</keyword>
<dbReference type="PANTHER" id="PTHR11760">
    <property type="entry name" value="30S/40S RIBOSOMAL PROTEIN S3"/>
    <property type="match status" value="1"/>
</dbReference>
<dbReference type="Gene3D" id="3.30.300.20">
    <property type="match status" value="1"/>
</dbReference>
<evidence type="ECO:0000256" key="1">
    <source>
        <dbReference type="ARBA" id="ARBA00010761"/>
    </source>
</evidence>
<dbReference type="PROSITE" id="PS00548">
    <property type="entry name" value="RIBOSOMAL_S3"/>
    <property type="match status" value="1"/>
</dbReference>
<geneLocation type="plastid" evidence="8"/>
<keyword evidence="8" id="KW-0934">Plastid</keyword>
<evidence type="ECO:0000256" key="4">
    <source>
        <dbReference type="ARBA" id="ARBA00035154"/>
    </source>
</evidence>
<evidence type="ECO:0000313" key="8">
    <source>
        <dbReference type="EMBL" id="AIS35825.1"/>
    </source>
</evidence>
<dbReference type="GO" id="GO:0006412">
    <property type="term" value="P:translation"/>
    <property type="evidence" value="ECO:0007669"/>
    <property type="project" value="InterPro"/>
</dbReference>
<gene>
    <name evidence="8" type="primary">rps3</name>
</gene>
<dbReference type="InterPro" id="IPR036419">
    <property type="entry name" value="Ribosomal_S3_C_sf"/>
</dbReference>
<evidence type="ECO:0000259" key="7">
    <source>
        <dbReference type="Pfam" id="PF00189"/>
    </source>
</evidence>
<evidence type="ECO:0000256" key="2">
    <source>
        <dbReference type="ARBA" id="ARBA00022980"/>
    </source>
</evidence>
<dbReference type="GO" id="GO:0003735">
    <property type="term" value="F:structural constituent of ribosome"/>
    <property type="evidence" value="ECO:0007669"/>
    <property type="project" value="InterPro"/>
</dbReference>
<dbReference type="Gene3D" id="3.30.1140.32">
    <property type="entry name" value="Ribosomal protein S3, C-terminal domain"/>
    <property type="match status" value="1"/>
</dbReference>
<protein>
    <recommendedName>
        <fullName evidence="4">Small ribosomal subunit protein uS3c</fullName>
    </recommendedName>
    <alternativeName>
        <fullName evidence="5">30S ribosomal protein S3, chloroplastic</fullName>
    </alternativeName>
</protein>
<proteinExistence type="inferred from homology"/>
<dbReference type="SUPFAM" id="SSF54821">
    <property type="entry name" value="Ribosomal protein S3 C-terminal domain"/>
    <property type="match status" value="1"/>
</dbReference>
<dbReference type="InterPro" id="IPR009019">
    <property type="entry name" value="KH_sf_prok-type"/>
</dbReference>
<evidence type="ECO:0000256" key="5">
    <source>
        <dbReference type="ARBA" id="ARBA00035473"/>
    </source>
</evidence>
<dbReference type="NCBIfam" id="TIGR01009">
    <property type="entry name" value="rpsC_bact"/>
    <property type="match status" value="1"/>
</dbReference>
<dbReference type="InterPro" id="IPR018280">
    <property type="entry name" value="Ribosomal_uS3_CS"/>
</dbReference>
<dbReference type="GO" id="GO:0003723">
    <property type="term" value="F:RNA binding"/>
    <property type="evidence" value="ECO:0007669"/>
    <property type="project" value="InterPro"/>
</dbReference>
<feature type="domain" description="Small ribosomal subunit protein uS3 C-terminal" evidence="7">
    <location>
        <begin position="135"/>
        <end position="217"/>
    </location>
</feature>
<dbReference type="InterPro" id="IPR015946">
    <property type="entry name" value="KH_dom-like_a/b"/>
</dbReference>
<dbReference type="EMBL" id="KJ946455">
    <property type="protein sequence ID" value="AIS35825.1"/>
    <property type="molecule type" value="Genomic_DNA"/>
</dbReference>
<accession>A0A0B4PKC8</accession>
<dbReference type="InterPro" id="IPR001351">
    <property type="entry name" value="Ribosomal_uS3_C"/>
</dbReference>
<organism evidence="8">
    <name type="scientific">Epipogium roseum</name>
    <dbReference type="NCBI Taxonomy" id="556037"/>
    <lineage>
        <taxon>Eukaryota</taxon>
        <taxon>Viridiplantae</taxon>
        <taxon>Streptophyta</taxon>
        <taxon>Embryophyta</taxon>
        <taxon>Tracheophyta</taxon>
        <taxon>Spermatophyta</taxon>
        <taxon>Magnoliopsida</taxon>
        <taxon>Liliopsida</taxon>
        <taxon>Asparagales</taxon>
        <taxon>Orchidaceae</taxon>
        <taxon>Epidendroideae</taxon>
        <taxon>Nervilieae</taxon>
        <taxon>Epipogiinae</taxon>
        <taxon>Epipogium</taxon>
    </lineage>
</organism>
<evidence type="ECO:0000256" key="3">
    <source>
        <dbReference type="ARBA" id="ARBA00023274"/>
    </source>
</evidence>
<name>A0A0B4PKC8_9ASPA</name>
<dbReference type="GO" id="GO:0022627">
    <property type="term" value="C:cytosolic small ribosomal subunit"/>
    <property type="evidence" value="ECO:0007669"/>
    <property type="project" value="TreeGrafter"/>
</dbReference>
<dbReference type="Pfam" id="PF00189">
    <property type="entry name" value="Ribosomal_S3_C"/>
    <property type="match status" value="1"/>
</dbReference>